<accession>A0A5B8VZN4</accession>
<dbReference type="InterPro" id="IPR002110">
    <property type="entry name" value="Ankyrin_rpt"/>
</dbReference>
<proteinExistence type="predicted"/>
<keyword evidence="1" id="KW-0677">Repeat</keyword>
<evidence type="ECO:0000313" key="4">
    <source>
        <dbReference type="EMBL" id="QEC76811.1"/>
    </source>
</evidence>
<keyword evidence="5" id="KW-1185">Reference proteome</keyword>
<dbReference type="Proteomes" id="UP000321362">
    <property type="component" value="Chromosome"/>
</dbReference>
<organism evidence="4 5">
    <name type="scientific">Mucilaginibacter ginsenosidivorax</name>
    <dbReference type="NCBI Taxonomy" id="862126"/>
    <lineage>
        <taxon>Bacteria</taxon>
        <taxon>Pseudomonadati</taxon>
        <taxon>Bacteroidota</taxon>
        <taxon>Sphingobacteriia</taxon>
        <taxon>Sphingobacteriales</taxon>
        <taxon>Sphingobacteriaceae</taxon>
        <taxon>Mucilaginibacter</taxon>
    </lineage>
</organism>
<sequence>MIQPYEMSLGLPMEVANKVISTTDKVWQILTASREGNLEAVKRLVDECPELIYAQYNYTPPIHFAAREGHTELVRYLLKQGAHDSNYKTYPFLERLELMADRGHDEIVDLLNDYATHPERQKYFGDNGKIFFNRTPLQLEFEKAVYDGDIEHTARILKDNPEFAPDETYFWGEGILTFAAKVNNRPMADVLLSYGAKVPDILKWTQKYYFERIDGATYMMENGMSPNTMSWHHVTILHDMAQKGDLAKAELLLKHGANINALDEEYQSTPLGMAARWGHFDMAGYLLKQGADPNKSGAPWSAPLAWAIRKGHSEIEGLLRQYGAIDI</sequence>
<feature type="repeat" description="ANK" evidence="3">
    <location>
        <begin position="232"/>
        <end position="264"/>
    </location>
</feature>
<reference evidence="4 5" key="1">
    <citation type="journal article" date="2013" name="J. Microbiol.">
        <title>Mucilaginibacter ginsenosidivorax sp. nov., with ginsenoside converting activity isolated from sediment.</title>
        <authorList>
            <person name="Kim J.K."/>
            <person name="Choi T.E."/>
            <person name="Liu Q.M."/>
            <person name="Park H.Y."/>
            <person name="Yi T.H."/>
            <person name="Yoon M.H."/>
            <person name="Kim S.C."/>
            <person name="Im W.T."/>
        </authorList>
    </citation>
    <scope>NUCLEOTIDE SEQUENCE [LARGE SCALE GENOMIC DNA]</scope>
    <source>
        <strain evidence="4 5">KHI28</strain>
    </source>
</reference>
<dbReference type="PANTHER" id="PTHR24166">
    <property type="entry name" value="ROLLING PEBBLES, ISOFORM B"/>
    <property type="match status" value="1"/>
</dbReference>
<protein>
    <submittedName>
        <fullName evidence="4">Uncharacterized protein</fullName>
    </submittedName>
</protein>
<dbReference type="AlphaFoldDB" id="A0A5B8VZN4"/>
<keyword evidence="2 3" id="KW-0040">ANK repeat</keyword>
<gene>
    <name evidence="4" type="ORF">FSB76_12960</name>
</gene>
<evidence type="ECO:0000256" key="1">
    <source>
        <dbReference type="ARBA" id="ARBA00022737"/>
    </source>
</evidence>
<dbReference type="Pfam" id="PF12796">
    <property type="entry name" value="Ank_2"/>
    <property type="match status" value="2"/>
</dbReference>
<feature type="repeat" description="ANK" evidence="3">
    <location>
        <begin position="57"/>
        <end position="89"/>
    </location>
</feature>
<dbReference type="InterPro" id="IPR050889">
    <property type="entry name" value="Dendritic_Spine_Reg/Scaffold"/>
</dbReference>
<dbReference type="RefSeq" id="WP_147053978.1">
    <property type="nucleotide sequence ID" value="NZ_CP042437.1"/>
</dbReference>
<dbReference type="PROSITE" id="PS50297">
    <property type="entry name" value="ANK_REP_REGION"/>
    <property type="match status" value="3"/>
</dbReference>
<dbReference type="SMART" id="SM00248">
    <property type="entry name" value="ANK"/>
    <property type="match status" value="5"/>
</dbReference>
<feature type="repeat" description="ANK" evidence="3">
    <location>
        <begin position="266"/>
        <end position="298"/>
    </location>
</feature>
<evidence type="ECO:0000256" key="3">
    <source>
        <dbReference type="PROSITE-ProRule" id="PRU00023"/>
    </source>
</evidence>
<name>A0A5B8VZN4_9SPHI</name>
<dbReference type="EMBL" id="CP042437">
    <property type="protein sequence ID" value="QEC76811.1"/>
    <property type="molecule type" value="Genomic_DNA"/>
</dbReference>
<dbReference type="KEGG" id="mgk:FSB76_12960"/>
<dbReference type="SUPFAM" id="SSF48403">
    <property type="entry name" value="Ankyrin repeat"/>
    <property type="match status" value="1"/>
</dbReference>
<dbReference type="Gene3D" id="1.25.40.20">
    <property type="entry name" value="Ankyrin repeat-containing domain"/>
    <property type="match status" value="2"/>
</dbReference>
<evidence type="ECO:0000313" key="5">
    <source>
        <dbReference type="Proteomes" id="UP000321362"/>
    </source>
</evidence>
<dbReference type="PROSITE" id="PS50088">
    <property type="entry name" value="ANK_REPEAT"/>
    <property type="match status" value="3"/>
</dbReference>
<evidence type="ECO:0000256" key="2">
    <source>
        <dbReference type="ARBA" id="ARBA00023043"/>
    </source>
</evidence>
<dbReference type="PANTHER" id="PTHR24166:SF48">
    <property type="entry name" value="PROTEIN VAPYRIN"/>
    <property type="match status" value="1"/>
</dbReference>
<dbReference type="InterPro" id="IPR036770">
    <property type="entry name" value="Ankyrin_rpt-contain_sf"/>
</dbReference>
<dbReference type="OrthoDB" id="5657095at2"/>